<reference evidence="4" key="2">
    <citation type="submission" date="2017-05" db="UniProtKB">
        <authorList>
            <consortium name="EnsemblMetazoa"/>
        </authorList>
    </citation>
    <scope>IDENTIFICATION</scope>
</reference>
<dbReference type="STRING" id="400682.A0A1X7U019"/>
<sequence>MEWLPATTLASPNQLLLLIRLSSLPAFPPYHVSHVCELQSAMDEGEGQFISCTGIVTSITNIEKYTESACYYCPNSSCTSDPHIRYHSVGSYEYNTINDNLKCHYCGLILIEDVKQRILSDKLLISLVPTDVLYPVSGSSYQGFTVILRDDLCSMVEIGGEYTVIGVAINNNNSTNNGRITVDTVIEANNVYKTLNDSTNKQLSPNILQIFNGCQYSRWSFPAILAYYFASDVVPLGLYYRLKLIILLSLVACSEPRNRIIDVLLIIDNDSQYIARQLLTYSSTVTNNRSSAVTNNRSVIHTVNGGVHLNGTIRRDEGLEWIDAGSLILSKGGICFIDNINSMKKDEKEQLQQVLESGYITIHSNRKSISSSSLTVPLNCTLWLLCDSNLNTDHVMHKPLHELSGTCASKSLMDHSGLLLLVDSSDDYVDQIMSAYLINKVTRDRSLSTHPHPLLTNDEIIEILSFCSSIDVTLQSDAHQLLTSYFVASRRLRGSDTPLTALNTLISLSVSHAKLNLQTKATVNDSLLSILIYEQSLIHRYGHSALYIKPFLHLKEQDSINYFDHYMKEFSVQVHSFINSHSSNVHIQTEE</sequence>
<dbReference type="InterPro" id="IPR027417">
    <property type="entry name" value="P-loop_NTPase"/>
</dbReference>
<evidence type="ECO:0000313" key="4">
    <source>
        <dbReference type="EnsemblMetazoa" id="Aqu2.1.20925_001"/>
    </source>
</evidence>
<dbReference type="Gene3D" id="3.40.50.300">
    <property type="entry name" value="P-loop containing nucleotide triphosphate hydrolases"/>
    <property type="match status" value="1"/>
</dbReference>
<evidence type="ECO:0000256" key="2">
    <source>
        <dbReference type="ARBA" id="ARBA00022840"/>
    </source>
</evidence>
<protein>
    <recommendedName>
        <fullName evidence="3">MCM C-terminal AAA(+) ATPase domain-containing protein</fullName>
    </recommendedName>
</protein>
<feature type="domain" description="MCM C-terminal AAA(+) ATPase" evidence="3">
    <location>
        <begin position="272"/>
        <end position="363"/>
    </location>
</feature>
<dbReference type="InterPro" id="IPR012340">
    <property type="entry name" value="NA-bd_OB-fold"/>
</dbReference>
<dbReference type="Proteomes" id="UP000007879">
    <property type="component" value="Unassembled WGS sequence"/>
</dbReference>
<dbReference type="InterPro" id="IPR031327">
    <property type="entry name" value="MCM"/>
</dbReference>
<gene>
    <name evidence="4" type="primary">105314123</name>
</gene>
<dbReference type="GO" id="GO:0005634">
    <property type="term" value="C:nucleus"/>
    <property type="evidence" value="ECO:0007669"/>
    <property type="project" value="TreeGrafter"/>
</dbReference>
<name>A0A1X7U019_AMPQE</name>
<keyword evidence="1" id="KW-0547">Nucleotide-binding</keyword>
<evidence type="ECO:0000313" key="5">
    <source>
        <dbReference type="Proteomes" id="UP000007879"/>
    </source>
</evidence>
<dbReference type="PANTHER" id="PTHR11630:SF75">
    <property type="entry name" value="MINICHROMOSOME MAINTENANCE DOMAIN-CONTAINING PROTEIN 2"/>
    <property type="match status" value="1"/>
</dbReference>
<organism evidence="4">
    <name type="scientific">Amphimedon queenslandica</name>
    <name type="common">Sponge</name>
    <dbReference type="NCBI Taxonomy" id="400682"/>
    <lineage>
        <taxon>Eukaryota</taxon>
        <taxon>Metazoa</taxon>
        <taxon>Porifera</taxon>
        <taxon>Demospongiae</taxon>
        <taxon>Heteroscleromorpha</taxon>
        <taxon>Haplosclerida</taxon>
        <taxon>Niphatidae</taxon>
        <taxon>Amphimedon</taxon>
    </lineage>
</organism>
<dbReference type="GO" id="GO:0005524">
    <property type="term" value="F:ATP binding"/>
    <property type="evidence" value="ECO:0007669"/>
    <property type="project" value="UniProtKB-KW"/>
</dbReference>
<dbReference type="InterPro" id="IPR001208">
    <property type="entry name" value="MCM_dom"/>
</dbReference>
<accession>A0A1X7U019</accession>
<dbReference type="InParanoid" id="A0A1X7U019"/>
<proteinExistence type="predicted"/>
<dbReference type="SUPFAM" id="SSF50249">
    <property type="entry name" value="Nucleic acid-binding proteins"/>
    <property type="match status" value="1"/>
</dbReference>
<keyword evidence="2" id="KW-0067">ATP-binding</keyword>
<dbReference type="PANTHER" id="PTHR11630">
    <property type="entry name" value="DNA REPLICATION LICENSING FACTOR MCM FAMILY MEMBER"/>
    <property type="match status" value="1"/>
</dbReference>
<evidence type="ECO:0000256" key="1">
    <source>
        <dbReference type="ARBA" id="ARBA00022741"/>
    </source>
</evidence>
<dbReference type="KEGG" id="aqu:105314123"/>
<evidence type="ECO:0000259" key="3">
    <source>
        <dbReference type="Pfam" id="PF00493"/>
    </source>
</evidence>
<reference evidence="5" key="1">
    <citation type="journal article" date="2010" name="Nature">
        <title>The Amphimedon queenslandica genome and the evolution of animal complexity.</title>
        <authorList>
            <person name="Srivastava M."/>
            <person name="Simakov O."/>
            <person name="Chapman J."/>
            <person name="Fahey B."/>
            <person name="Gauthier M.E."/>
            <person name="Mitros T."/>
            <person name="Richards G.S."/>
            <person name="Conaco C."/>
            <person name="Dacre M."/>
            <person name="Hellsten U."/>
            <person name="Larroux C."/>
            <person name="Putnam N.H."/>
            <person name="Stanke M."/>
            <person name="Adamska M."/>
            <person name="Darling A."/>
            <person name="Degnan S.M."/>
            <person name="Oakley T.H."/>
            <person name="Plachetzki D.C."/>
            <person name="Zhai Y."/>
            <person name="Adamski M."/>
            <person name="Calcino A."/>
            <person name="Cummins S.F."/>
            <person name="Goodstein D.M."/>
            <person name="Harris C."/>
            <person name="Jackson D.J."/>
            <person name="Leys S.P."/>
            <person name="Shu S."/>
            <person name="Woodcroft B.J."/>
            <person name="Vervoort M."/>
            <person name="Kosik K.S."/>
            <person name="Manning G."/>
            <person name="Degnan B.M."/>
            <person name="Rokhsar D.S."/>
        </authorList>
    </citation>
    <scope>NUCLEOTIDE SEQUENCE [LARGE SCALE GENOMIC DNA]</scope>
</reference>
<dbReference type="GO" id="GO:0003677">
    <property type="term" value="F:DNA binding"/>
    <property type="evidence" value="ECO:0007669"/>
    <property type="project" value="InterPro"/>
</dbReference>
<dbReference type="GO" id="GO:0000727">
    <property type="term" value="P:double-strand break repair via break-induced replication"/>
    <property type="evidence" value="ECO:0007669"/>
    <property type="project" value="TreeGrafter"/>
</dbReference>
<dbReference type="AlphaFoldDB" id="A0A1X7U019"/>
<dbReference type="EnsemblMetazoa" id="XM_020001240.1">
    <property type="protein sequence ID" value="XP_019856799.1"/>
    <property type="gene ID" value="LOC105314123"/>
</dbReference>
<dbReference type="GO" id="GO:0017116">
    <property type="term" value="F:single-stranded DNA helicase activity"/>
    <property type="evidence" value="ECO:0007669"/>
    <property type="project" value="TreeGrafter"/>
</dbReference>
<dbReference type="Pfam" id="PF00493">
    <property type="entry name" value="MCM"/>
    <property type="match status" value="1"/>
</dbReference>
<dbReference type="SUPFAM" id="SSF52540">
    <property type="entry name" value="P-loop containing nucleoside triphosphate hydrolases"/>
    <property type="match status" value="1"/>
</dbReference>
<dbReference type="Gene3D" id="2.40.50.140">
    <property type="entry name" value="Nucleic acid-binding proteins"/>
    <property type="match status" value="1"/>
</dbReference>
<dbReference type="EnsemblMetazoa" id="Aqu2.1.20925_001">
    <property type="protein sequence ID" value="Aqu2.1.20925_001"/>
    <property type="gene ID" value="Aqu2.1.20925"/>
</dbReference>
<keyword evidence="5" id="KW-1185">Reference proteome</keyword>
<dbReference type="OrthoDB" id="2015372at2759"/>